<dbReference type="EMBL" id="SJSO01000023">
    <property type="protein sequence ID" value="TCD18957.1"/>
    <property type="molecule type" value="Genomic_DNA"/>
</dbReference>
<reference evidence="2 3" key="1">
    <citation type="submission" date="2019-02" db="EMBL/GenBank/DDBJ databases">
        <title>Pedobacter sp. RP-3-21 sp. nov., isolated from Arctic soil.</title>
        <authorList>
            <person name="Dahal R.H."/>
        </authorList>
    </citation>
    <scope>NUCLEOTIDE SEQUENCE [LARGE SCALE GENOMIC DNA]</scope>
    <source>
        <strain evidence="2 3">RP-3-21</strain>
    </source>
</reference>
<organism evidence="2 3">
    <name type="scientific">Pedobacter psychrodurus</name>
    <dbReference type="NCBI Taxonomy" id="2530456"/>
    <lineage>
        <taxon>Bacteria</taxon>
        <taxon>Pseudomonadati</taxon>
        <taxon>Bacteroidota</taxon>
        <taxon>Sphingobacteriia</taxon>
        <taxon>Sphingobacteriales</taxon>
        <taxon>Sphingobacteriaceae</taxon>
        <taxon>Pedobacter</taxon>
    </lineage>
</organism>
<evidence type="ECO:0000313" key="3">
    <source>
        <dbReference type="Proteomes" id="UP000293925"/>
    </source>
</evidence>
<comment type="caution">
    <text evidence="2">The sequence shown here is derived from an EMBL/GenBank/DDBJ whole genome shotgun (WGS) entry which is preliminary data.</text>
</comment>
<evidence type="ECO:0000313" key="2">
    <source>
        <dbReference type="EMBL" id="TCD18957.1"/>
    </source>
</evidence>
<dbReference type="AlphaFoldDB" id="A0A4V2MPG5"/>
<dbReference type="RefSeq" id="WP_131533537.1">
    <property type="nucleotide sequence ID" value="NZ_SJSO01000023.1"/>
</dbReference>
<name>A0A4V2MPG5_9SPHI</name>
<gene>
    <name evidence="2" type="ORF">EZ456_20900</name>
</gene>
<accession>A0A4V2MPG5</accession>
<protein>
    <submittedName>
        <fullName evidence="2">DUF4935 domain-containing protein</fullName>
    </submittedName>
</protein>
<dbReference type="InterPro" id="IPR032557">
    <property type="entry name" value="DUF4935"/>
</dbReference>
<evidence type="ECO:0000259" key="1">
    <source>
        <dbReference type="Pfam" id="PF16289"/>
    </source>
</evidence>
<keyword evidence="3" id="KW-1185">Reference proteome</keyword>
<sequence length="375" mass="42632">MYIIIDTSSVNADLKLKNAGIVKLTSKAKDQGYRVCFPRVVIEEMAKHYSENTAKALKDLKRAAKILDDETETLVLNETEVETAEEIVADYLPKLRKRIKELGAEILKLPSRDQQHEILKKAVKRIKPFNSAGVGYQDATIWANIMDIMLKFSEHEGIVKPKVILVSSNHTDFCNSDKFDLHDDLAAELEEIGVPDIAVKIVKTLDDASSELTTHTDKIISDETLAFFKDPIYASSTFRREVEKLILDKLSFKAFNSSEVGLGDIFEDPTIDMMHEDFDYSAIEAEILSEEEISISLKVSLTCQLDVFVDKSEAYHLEEGTLSIYDHDWNNHYVAAQLEKQVWFEVNLITSNNFQEISSFEIEASEELNDEMEFD</sequence>
<proteinExistence type="predicted"/>
<dbReference type="Proteomes" id="UP000293925">
    <property type="component" value="Unassembled WGS sequence"/>
</dbReference>
<dbReference type="OrthoDB" id="7010539at2"/>
<feature type="domain" description="DUF4935" evidence="1">
    <location>
        <begin position="3"/>
        <end position="173"/>
    </location>
</feature>
<dbReference type="Pfam" id="PF16289">
    <property type="entry name" value="PIN_12"/>
    <property type="match status" value="1"/>
</dbReference>